<dbReference type="RefSeq" id="WP_209977253.1">
    <property type="nucleotide sequence ID" value="NZ_JAGGLB010000034.1"/>
</dbReference>
<evidence type="ECO:0000256" key="1">
    <source>
        <dbReference type="ARBA" id="ARBA00023015"/>
    </source>
</evidence>
<dbReference type="Proteomes" id="UP001519287">
    <property type="component" value="Unassembled WGS sequence"/>
</dbReference>
<dbReference type="SUPFAM" id="SSF53822">
    <property type="entry name" value="Periplasmic binding protein-like I"/>
    <property type="match status" value="1"/>
</dbReference>
<proteinExistence type="predicted"/>
<dbReference type="EMBL" id="JAGGLB010000034">
    <property type="protein sequence ID" value="MBP1995453.1"/>
    <property type="molecule type" value="Genomic_DNA"/>
</dbReference>
<dbReference type="Pfam" id="PF00356">
    <property type="entry name" value="LacI"/>
    <property type="match status" value="1"/>
</dbReference>
<dbReference type="InterPro" id="IPR046335">
    <property type="entry name" value="LacI/GalR-like_sensor"/>
</dbReference>
<dbReference type="InterPro" id="IPR028082">
    <property type="entry name" value="Peripla_BP_I"/>
</dbReference>
<protein>
    <submittedName>
        <fullName evidence="5">LacI family transcriptional regulator</fullName>
    </submittedName>
</protein>
<dbReference type="PROSITE" id="PS50932">
    <property type="entry name" value="HTH_LACI_2"/>
    <property type="match status" value="1"/>
</dbReference>
<dbReference type="PANTHER" id="PTHR30146:SF120">
    <property type="entry name" value="ALANINE RACEMASE"/>
    <property type="match status" value="1"/>
</dbReference>
<evidence type="ECO:0000259" key="4">
    <source>
        <dbReference type="PROSITE" id="PS50932"/>
    </source>
</evidence>
<dbReference type="CDD" id="cd06267">
    <property type="entry name" value="PBP1_LacI_sugar_binding-like"/>
    <property type="match status" value="1"/>
</dbReference>
<dbReference type="SUPFAM" id="SSF47413">
    <property type="entry name" value="lambda repressor-like DNA-binding domains"/>
    <property type="match status" value="1"/>
</dbReference>
<gene>
    <name evidence="5" type="ORF">J2Z66_007095</name>
</gene>
<dbReference type="Gene3D" id="3.40.50.2300">
    <property type="match status" value="2"/>
</dbReference>
<dbReference type="InterPro" id="IPR010982">
    <property type="entry name" value="Lambda_DNA-bd_dom_sf"/>
</dbReference>
<name>A0ABS4J6J9_9BACL</name>
<dbReference type="PANTHER" id="PTHR30146">
    <property type="entry name" value="LACI-RELATED TRANSCRIPTIONAL REPRESSOR"/>
    <property type="match status" value="1"/>
</dbReference>
<dbReference type="CDD" id="cd01392">
    <property type="entry name" value="HTH_LacI"/>
    <property type="match status" value="1"/>
</dbReference>
<keyword evidence="3" id="KW-0804">Transcription</keyword>
<evidence type="ECO:0000256" key="3">
    <source>
        <dbReference type="ARBA" id="ARBA00023163"/>
    </source>
</evidence>
<organism evidence="5 6">
    <name type="scientific">Paenibacillus eucommiae</name>
    <dbReference type="NCBI Taxonomy" id="1355755"/>
    <lineage>
        <taxon>Bacteria</taxon>
        <taxon>Bacillati</taxon>
        <taxon>Bacillota</taxon>
        <taxon>Bacilli</taxon>
        <taxon>Bacillales</taxon>
        <taxon>Paenibacillaceae</taxon>
        <taxon>Paenibacillus</taxon>
    </lineage>
</organism>
<comment type="caution">
    <text evidence="5">The sequence shown here is derived from an EMBL/GenBank/DDBJ whole genome shotgun (WGS) entry which is preliminary data.</text>
</comment>
<keyword evidence="6" id="KW-1185">Reference proteome</keyword>
<keyword evidence="2" id="KW-0238">DNA-binding</keyword>
<dbReference type="SMART" id="SM00354">
    <property type="entry name" value="HTH_LACI"/>
    <property type="match status" value="1"/>
</dbReference>
<dbReference type="InterPro" id="IPR000843">
    <property type="entry name" value="HTH_LacI"/>
</dbReference>
<dbReference type="Pfam" id="PF13377">
    <property type="entry name" value="Peripla_BP_3"/>
    <property type="match status" value="1"/>
</dbReference>
<reference evidence="5 6" key="1">
    <citation type="submission" date="2021-03" db="EMBL/GenBank/DDBJ databases">
        <title>Genomic Encyclopedia of Type Strains, Phase IV (KMG-IV): sequencing the most valuable type-strain genomes for metagenomic binning, comparative biology and taxonomic classification.</title>
        <authorList>
            <person name="Goeker M."/>
        </authorList>
    </citation>
    <scope>NUCLEOTIDE SEQUENCE [LARGE SCALE GENOMIC DNA]</scope>
    <source>
        <strain evidence="5 6">DSM 26048</strain>
    </source>
</reference>
<sequence length="337" mass="36401">MNSTIKDIAQKLNISTSTVSRALNGNYGVHPKTMEKVMAAAREMNYVPNLGAKQLVGKGSNLIGFFIPEVNWEARPDGVISLLPHMNPALQEHGKDVLIFSVPPFSYVQGRLGEWIAMRGLEGCIFETYFTDEHPIVQDALDLDIPSINFSGALGPRCSFVQSDNYEGGVSGGKYLLEQGHRCIGYVNGPPHLSICKQRYAGFCAAFAEAGLHYETDLLENGDFTGTSGGHAAMELVLRRPDITAIMFASDLMAMGAIRTLQAAGRRIPEDISILGYDGKVFSAYSSPPLTTLMHQSSLIGTRAAEMLIDLLHGGTGKGEFVSPSLVVRESAACITK</sequence>
<accession>A0ABS4J6J9</accession>
<feature type="domain" description="HTH lacI-type" evidence="4">
    <location>
        <begin position="3"/>
        <end position="57"/>
    </location>
</feature>
<evidence type="ECO:0000313" key="6">
    <source>
        <dbReference type="Proteomes" id="UP001519287"/>
    </source>
</evidence>
<evidence type="ECO:0000256" key="2">
    <source>
        <dbReference type="ARBA" id="ARBA00023125"/>
    </source>
</evidence>
<evidence type="ECO:0000313" key="5">
    <source>
        <dbReference type="EMBL" id="MBP1995453.1"/>
    </source>
</evidence>
<dbReference type="Gene3D" id="1.10.260.40">
    <property type="entry name" value="lambda repressor-like DNA-binding domains"/>
    <property type="match status" value="1"/>
</dbReference>
<keyword evidence="1" id="KW-0805">Transcription regulation</keyword>